<proteinExistence type="predicted"/>
<dbReference type="EMBL" id="CM007902">
    <property type="protein sequence ID" value="OTG02377.1"/>
    <property type="molecule type" value="Genomic_DNA"/>
</dbReference>
<accession>A0A251SU24</accession>
<dbReference type="Gramene" id="mRNA:HanXRQr2_Chr13g0599431">
    <property type="protein sequence ID" value="mRNA:HanXRQr2_Chr13g0599431"/>
    <property type="gene ID" value="HanXRQr2_Chr13g0599431"/>
</dbReference>
<dbReference type="EMBL" id="MNCJ02000328">
    <property type="protein sequence ID" value="KAF5774358.1"/>
    <property type="molecule type" value="Genomic_DNA"/>
</dbReference>
<name>A0A251SU24_HELAN</name>
<gene>
    <name evidence="2" type="ORF">HannXRQ_Chr13g0412361</name>
    <name evidence="1" type="ORF">HanXRQr2_Chr13g0599431</name>
</gene>
<protein>
    <submittedName>
        <fullName evidence="2">Uncharacterized protein</fullName>
    </submittedName>
</protein>
<evidence type="ECO:0000313" key="2">
    <source>
        <dbReference type="EMBL" id="OTG02377.1"/>
    </source>
</evidence>
<evidence type="ECO:0000313" key="1">
    <source>
        <dbReference type="EMBL" id="KAF5774358.1"/>
    </source>
</evidence>
<dbReference type="InParanoid" id="A0A251SU24"/>
<reference evidence="2" key="2">
    <citation type="submission" date="2017-02" db="EMBL/GenBank/DDBJ databases">
        <title>Sunflower complete genome.</title>
        <authorList>
            <person name="Langlade N."/>
            <person name="Munos S."/>
        </authorList>
    </citation>
    <scope>NUCLEOTIDE SEQUENCE [LARGE SCALE GENOMIC DNA]</scope>
    <source>
        <tissue evidence="2">Leaves</tissue>
    </source>
</reference>
<dbReference type="AlphaFoldDB" id="A0A251SU24"/>
<reference evidence="1 3" key="1">
    <citation type="journal article" date="2017" name="Nature">
        <title>The sunflower genome provides insights into oil metabolism, flowering and Asterid evolution.</title>
        <authorList>
            <person name="Badouin H."/>
            <person name="Gouzy J."/>
            <person name="Grassa C.J."/>
            <person name="Murat F."/>
            <person name="Staton S.E."/>
            <person name="Cottret L."/>
            <person name="Lelandais-Briere C."/>
            <person name="Owens G.L."/>
            <person name="Carrere S."/>
            <person name="Mayjonade B."/>
            <person name="Legrand L."/>
            <person name="Gill N."/>
            <person name="Kane N.C."/>
            <person name="Bowers J.E."/>
            <person name="Hubner S."/>
            <person name="Bellec A."/>
            <person name="Berard A."/>
            <person name="Berges H."/>
            <person name="Blanchet N."/>
            <person name="Boniface M.C."/>
            <person name="Brunel D."/>
            <person name="Catrice O."/>
            <person name="Chaidir N."/>
            <person name="Claudel C."/>
            <person name="Donnadieu C."/>
            <person name="Faraut T."/>
            <person name="Fievet G."/>
            <person name="Helmstetter N."/>
            <person name="King M."/>
            <person name="Knapp S.J."/>
            <person name="Lai Z."/>
            <person name="Le Paslier M.C."/>
            <person name="Lippi Y."/>
            <person name="Lorenzon L."/>
            <person name="Mandel J.R."/>
            <person name="Marage G."/>
            <person name="Marchand G."/>
            <person name="Marquand E."/>
            <person name="Bret-Mestries E."/>
            <person name="Morien E."/>
            <person name="Nambeesan S."/>
            <person name="Nguyen T."/>
            <person name="Pegot-Espagnet P."/>
            <person name="Pouilly N."/>
            <person name="Raftis F."/>
            <person name="Sallet E."/>
            <person name="Schiex T."/>
            <person name="Thomas J."/>
            <person name="Vandecasteele C."/>
            <person name="Vares D."/>
            <person name="Vear F."/>
            <person name="Vautrin S."/>
            <person name="Crespi M."/>
            <person name="Mangin B."/>
            <person name="Burke J.M."/>
            <person name="Salse J."/>
            <person name="Munos S."/>
            <person name="Vincourt P."/>
            <person name="Rieseberg L.H."/>
            <person name="Langlade N.B."/>
        </authorList>
    </citation>
    <scope>NUCLEOTIDE SEQUENCE [LARGE SCALE GENOMIC DNA]</scope>
    <source>
        <strain evidence="3">cv. SF193</strain>
        <tissue evidence="1">Leaves</tissue>
    </source>
</reference>
<keyword evidence="3" id="KW-1185">Reference proteome</keyword>
<organism evidence="2 3">
    <name type="scientific">Helianthus annuus</name>
    <name type="common">Common sunflower</name>
    <dbReference type="NCBI Taxonomy" id="4232"/>
    <lineage>
        <taxon>Eukaryota</taxon>
        <taxon>Viridiplantae</taxon>
        <taxon>Streptophyta</taxon>
        <taxon>Embryophyta</taxon>
        <taxon>Tracheophyta</taxon>
        <taxon>Spermatophyta</taxon>
        <taxon>Magnoliopsida</taxon>
        <taxon>eudicotyledons</taxon>
        <taxon>Gunneridae</taxon>
        <taxon>Pentapetalae</taxon>
        <taxon>asterids</taxon>
        <taxon>campanulids</taxon>
        <taxon>Asterales</taxon>
        <taxon>Asteraceae</taxon>
        <taxon>Asteroideae</taxon>
        <taxon>Heliantheae alliance</taxon>
        <taxon>Heliantheae</taxon>
        <taxon>Helianthus</taxon>
    </lineage>
</organism>
<evidence type="ECO:0000313" key="3">
    <source>
        <dbReference type="Proteomes" id="UP000215914"/>
    </source>
</evidence>
<dbReference type="PANTHER" id="PTHR13690:SF86">
    <property type="entry name" value="TRANSCRIPTION FACTOR VIP1"/>
    <property type="match status" value="1"/>
</dbReference>
<reference evidence="1" key="3">
    <citation type="submission" date="2020-06" db="EMBL/GenBank/DDBJ databases">
        <title>Helianthus annuus Genome sequencing and assembly Release 2.</title>
        <authorList>
            <person name="Gouzy J."/>
            <person name="Langlade N."/>
            <person name="Munos S."/>
        </authorList>
    </citation>
    <scope>NUCLEOTIDE SEQUENCE</scope>
    <source>
        <tissue evidence="1">Leaves</tissue>
    </source>
</reference>
<dbReference type="PANTHER" id="PTHR13690">
    <property type="entry name" value="TRANSCRIPTION FACTOR POSF21-RELATED"/>
    <property type="match status" value="1"/>
</dbReference>
<sequence length="57" mass="6442">MILSNRQSDACSKESKIRYTSKLERKVKTLQNKANNALYTSDNAPGLNAIQFLINLK</sequence>
<dbReference type="Proteomes" id="UP000215914">
    <property type="component" value="Chromosome 13"/>
</dbReference>